<keyword evidence="2" id="KW-0808">Transferase</keyword>
<evidence type="ECO:0000313" key="8">
    <source>
        <dbReference type="EnsemblMetazoa" id="CLYHEMP001143.1"/>
    </source>
</evidence>
<dbReference type="Proteomes" id="UP000594262">
    <property type="component" value="Unplaced"/>
</dbReference>
<name>A0A7M5UHC8_9CNID</name>
<protein>
    <recommendedName>
        <fullName evidence="7">Protein kinase domain-containing protein</fullName>
    </recommendedName>
</protein>
<dbReference type="GeneID" id="136799552"/>
<accession>A0A7M5UHC8</accession>
<dbReference type="GO" id="GO:0004674">
    <property type="term" value="F:protein serine/threonine kinase activity"/>
    <property type="evidence" value="ECO:0007669"/>
    <property type="project" value="UniProtKB-KW"/>
</dbReference>
<keyword evidence="3" id="KW-0547">Nucleotide-binding</keyword>
<keyword evidence="1" id="KW-0723">Serine/threonine-protein kinase</keyword>
<dbReference type="SUPFAM" id="SSF56112">
    <property type="entry name" value="Protein kinase-like (PK-like)"/>
    <property type="match status" value="1"/>
</dbReference>
<evidence type="ECO:0000256" key="6">
    <source>
        <dbReference type="SAM" id="MobiDB-lite"/>
    </source>
</evidence>
<evidence type="ECO:0000313" key="9">
    <source>
        <dbReference type="Proteomes" id="UP000594262"/>
    </source>
</evidence>
<dbReference type="GO" id="GO:0005524">
    <property type="term" value="F:ATP binding"/>
    <property type="evidence" value="ECO:0007669"/>
    <property type="project" value="UniProtKB-KW"/>
</dbReference>
<proteinExistence type="predicted"/>
<evidence type="ECO:0000256" key="3">
    <source>
        <dbReference type="ARBA" id="ARBA00022741"/>
    </source>
</evidence>
<keyword evidence="4" id="KW-0418">Kinase</keyword>
<dbReference type="InterPro" id="IPR000719">
    <property type="entry name" value="Prot_kinase_dom"/>
</dbReference>
<dbReference type="OrthoDB" id="4062651at2759"/>
<evidence type="ECO:0000256" key="2">
    <source>
        <dbReference type="ARBA" id="ARBA00022679"/>
    </source>
</evidence>
<dbReference type="Pfam" id="PF00069">
    <property type="entry name" value="Pkinase"/>
    <property type="match status" value="1"/>
</dbReference>
<keyword evidence="9" id="KW-1185">Reference proteome</keyword>
<dbReference type="InterPro" id="IPR011009">
    <property type="entry name" value="Kinase-like_dom_sf"/>
</dbReference>
<dbReference type="RefSeq" id="XP_066912372.1">
    <property type="nucleotide sequence ID" value="XM_067056271.1"/>
</dbReference>
<evidence type="ECO:0000256" key="4">
    <source>
        <dbReference type="ARBA" id="ARBA00022777"/>
    </source>
</evidence>
<dbReference type="PROSITE" id="PS50011">
    <property type="entry name" value="PROTEIN_KINASE_DOM"/>
    <property type="match status" value="1"/>
</dbReference>
<evidence type="ECO:0000256" key="5">
    <source>
        <dbReference type="ARBA" id="ARBA00022840"/>
    </source>
</evidence>
<feature type="compositionally biased region" description="Polar residues" evidence="6">
    <location>
        <begin position="52"/>
        <end position="69"/>
    </location>
</feature>
<reference evidence="8" key="1">
    <citation type="submission" date="2021-01" db="UniProtKB">
        <authorList>
            <consortium name="EnsemblMetazoa"/>
        </authorList>
    </citation>
    <scope>IDENTIFICATION</scope>
</reference>
<dbReference type="AlphaFoldDB" id="A0A7M5UHC8"/>
<dbReference type="Gene3D" id="1.10.510.10">
    <property type="entry name" value="Transferase(Phosphotransferase) domain 1"/>
    <property type="match status" value="1"/>
</dbReference>
<organism evidence="8 9">
    <name type="scientific">Clytia hemisphaerica</name>
    <dbReference type="NCBI Taxonomy" id="252671"/>
    <lineage>
        <taxon>Eukaryota</taxon>
        <taxon>Metazoa</taxon>
        <taxon>Cnidaria</taxon>
        <taxon>Hydrozoa</taxon>
        <taxon>Hydroidolina</taxon>
        <taxon>Leptothecata</taxon>
        <taxon>Obeliida</taxon>
        <taxon>Clytiidae</taxon>
        <taxon>Clytia</taxon>
    </lineage>
</organism>
<feature type="domain" description="Protein kinase" evidence="7">
    <location>
        <begin position="167"/>
        <end position="450"/>
    </location>
</feature>
<evidence type="ECO:0000259" key="7">
    <source>
        <dbReference type="PROSITE" id="PS50011"/>
    </source>
</evidence>
<evidence type="ECO:0000256" key="1">
    <source>
        <dbReference type="ARBA" id="ARBA00022527"/>
    </source>
</evidence>
<dbReference type="EnsemblMetazoa" id="CLYHEMT001143.1">
    <property type="protein sequence ID" value="CLYHEMP001143.1"/>
    <property type="gene ID" value="CLYHEMG001143"/>
</dbReference>
<keyword evidence="5" id="KW-0067">ATP-binding</keyword>
<sequence length="461" mass="51749">MNTGVPATEEPTFPNVAFVENKIGAGANDDKSEHVLTSTYSKSDKTLVKQLPQPSQPQNKRKPSPSSIVQEPVVKKKISSEENDERDCGLQQDEGQSLVYACIKAQLKTNDWVETQETIEHVMHCSKKDGHQCNIKNCKNMKIAIESSCQVISSSEVVDYGPSLDNKELMVKYGRGGFADVYVGLTMIGENLTAYKLIRNKVTKSGINNQDIVATSYERTAIKRDKLFLRKKHYACPVKLSKECYTMPFVEATFFDLLKQQPGHRLCTQDSVIYLGSLVSLLRYLHIDCTLAHLDLKAENIGLNGNKTVLLDLDSLQSIGDRFWPCGTPGYAAQEVVKAAHDHSIAQKTLVHSSMDMFSFGMLFLFLVTGIQPSLIKCTNHGNTPDSDPTLCDCQVCHETKCNLLKRAMMHDLHPNGNDEIVNYLMEMFQQCTMHEPGKRWGIGKVQRFLNVLLVKMKIYF</sequence>
<feature type="region of interest" description="Disordered" evidence="6">
    <location>
        <begin position="39"/>
        <end position="90"/>
    </location>
</feature>
<dbReference type="SMART" id="SM00220">
    <property type="entry name" value="S_TKc"/>
    <property type="match status" value="1"/>
</dbReference>
<dbReference type="PANTHER" id="PTHR24351">
    <property type="entry name" value="RIBOSOMAL PROTEIN S6 KINASE"/>
    <property type="match status" value="1"/>
</dbReference>